<keyword evidence="2" id="KW-1185">Reference proteome</keyword>
<protein>
    <submittedName>
        <fullName evidence="1">Uncharacterized protein</fullName>
    </submittedName>
</protein>
<evidence type="ECO:0000313" key="2">
    <source>
        <dbReference type="Proteomes" id="UP000219281"/>
    </source>
</evidence>
<name>A0A286A0N0_9SPHI</name>
<reference evidence="2" key="1">
    <citation type="submission" date="2017-09" db="EMBL/GenBank/DDBJ databases">
        <authorList>
            <person name="Varghese N."/>
            <person name="Submissions S."/>
        </authorList>
    </citation>
    <scope>NUCLEOTIDE SEQUENCE [LARGE SCALE GENOMIC DNA]</scope>
    <source>
        <strain evidence="2">CGMCC 1.12803</strain>
    </source>
</reference>
<dbReference type="Proteomes" id="UP000219281">
    <property type="component" value="Unassembled WGS sequence"/>
</dbReference>
<organism evidence="1 2">
    <name type="scientific">Pedobacter xixiisoli</name>
    <dbReference type="NCBI Taxonomy" id="1476464"/>
    <lineage>
        <taxon>Bacteria</taxon>
        <taxon>Pseudomonadati</taxon>
        <taxon>Bacteroidota</taxon>
        <taxon>Sphingobacteriia</taxon>
        <taxon>Sphingobacteriales</taxon>
        <taxon>Sphingobacteriaceae</taxon>
        <taxon>Pedobacter</taxon>
    </lineage>
</organism>
<evidence type="ECO:0000313" key="1">
    <source>
        <dbReference type="EMBL" id="SOD15445.1"/>
    </source>
</evidence>
<sequence>MQIPLKCAETSAKICGIENNQEPSIIIKQEILSHLLTYGLPDYQLPD</sequence>
<accession>A0A286A0N0</accession>
<dbReference type="EMBL" id="OCMT01000002">
    <property type="protein sequence ID" value="SOD15445.1"/>
    <property type="molecule type" value="Genomic_DNA"/>
</dbReference>
<gene>
    <name evidence="1" type="ORF">SAMN06297358_2439</name>
</gene>
<dbReference type="AlphaFoldDB" id="A0A286A0N0"/>
<proteinExistence type="predicted"/>